<keyword evidence="2" id="KW-1185">Reference proteome</keyword>
<evidence type="ECO:0000313" key="1">
    <source>
        <dbReference type="EMBL" id="MFD1322966.1"/>
    </source>
</evidence>
<dbReference type="EMBL" id="JBHTMP010000026">
    <property type="protein sequence ID" value="MFD1322966.1"/>
    <property type="molecule type" value="Genomic_DNA"/>
</dbReference>
<dbReference type="Gene3D" id="3.90.1150.30">
    <property type="match status" value="1"/>
</dbReference>
<dbReference type="Pfam" id="PF04237">
    <property type="entry name" value="YjbR"/>
    <property type="match status" value="1"/>
</dbReference>
<dbReference type="RefSeq" id="WP_377572120.1">
    <property type="nucleotide sequence ID" value="NZ_JBHTMP010000026.1"/>
</dbReference>
<dbReference type="InterPro" id="IPR058532">
    <property type="entry name" value="YjbR/MT2646/Rv2570-like"/>
</dbReference>
<keyword evidence="1" id="KW-0238">DNA-binding</keyword>
<sequence>MATWETLRELASALPEVQHSTSYGTPACKVRGKVFARLLEDGQRAAIFTHEREGLVAADPVTFTVPDHYVNYPMVVVNLSTVDNQELGELLAESWRLRAPKRLATTRHW</sequence>
<dbReference type="GO" id="GO:0003677">
    <property type="term" value="F:DNA binding"/>
    <property type="evidence" value="ECO:0007669"/>
    <property type="project" value="UniProtKB-KW"/>
</dbReference>
<protein>
    <submittedName>
        <fullName evidence="1">MmcQ/YjbR family DNA-binding protein</fullName>
    </submittedName>
</protein>
<proteinExistence type="predicted"/>
<organism evidence="1 2">
    <name type="scientific">Micromonospora sonneratiae</name>
    <dbReference type="NCBI Taxonomy" id="1184706"/>
    <lineage>
        <taxon>Bacteria</taxon>
        <taxon>Bacillati</taxon>
        <taxon>Actinomycetota</taxon>
        <taxon>Actinomycetes</taxon>
        <taxon>Micromonosporales</taxon>
        <taxon>Micromonosporaceae</taxon>
        <taxon>Micromonospora</taxon>
    </lineage>
</organism>
<reference evidence="2" key="1">
    <citation type="journal article" date="2019" name="Int. J. Syst. Evol. Microbiol.">
        <title>The Global Catalogue of Microorganisms (GCM) 10K type strain sequencing project: providing services to taxonomists for standard genome sequencing and annotation.</title>
        <authorList>
            <consortium name="The Broad Institute Genomics Platform"/>
            <consortium name="The Broad Institute Genome Sequencing Center for Infectious Disease"/>
            <person name="Wu L."/>
            <person name="Ma J."/>
        </authorList>
    </citation>
    <scope>NUCLEOTIDE SEQUENCE [LARGE SCALE GENOMIC DNA]</scope>
    <source>
        <strain evidence="2">JCM 31037</strain>
    </source>
</reference>
<gene>
    <name evidence="1" type="ORF">ACFQ4H_17890</name>
</gene>
<dbReference type="SUPFAM" id="SSF142906">
    <property type="entry name" value="YjbR-like"/>
    <property type="match status" value="1"/>
</dbReference>
<name>A0ABW3YF17_9ACTN</name>
<dbReference type="Proteomes" id="UP001597260">
    <property type="component" value="Unassembled WGS sequence"/>
</dbReference>
<evidence type="ECO:0000313" key="2">
    <source>
        <dbReference type="Proteomes" id="UP001597260"/>
    </source>
</evidence>
<accession>A0ABW3YF17</accession>
<dbReference type="InterPro" id="IPR038056">
    <property type="entry name" value="YjbR-like_sf"/>
</dbReference>
<comment type="caution">
    <text evidence="1">The sequence shown here is derived from an EMBL/GenBank/DDBJ whole genome shotgun (WGS) entry which is preliminary data.</text>
</comment>